<dbReference type="PANTHER" id="PTHR43157">
    <property type="entry name" value="PHOSPHATIDYLINOSITOL-GLYCAN BIOSYNTHESIS CLASS F PROTEIN-RELATED"/>
    <property type="match status" value="1"/>
</dbReference>
<dbReference type="PRINTS" id="PR00081">
    <property type="entry name" value="GDHRDH"/>
</dbReference>
<name>U5EY50_9DIPT</name>
<keyword evidence="2" id="KW-1133">Transmembrane helix</keyword>
<evidence type="ECO:0000313" key="3">
    <source>
        <dbReference type="EMBL" id="JAB59276.1"/>
    </source>
</evidence>
<reference evidence="3" key="1">
    <citation type="journal article" date="2014" name="Insect Biochem. Mol. Biol.">
        <title>An insight into the sialome of the frog biting fly, Corethrella appendiculata.</title>
        <authorList>
            <person name="Ribeiro J.M.C."/>
            <person name="Chagas A.C."/>
            <person name="Pham V.M."/>
            <person name="Lounibos L.P."/>
            <person name="Calvo E."/>
        </authorList>
    </citation>
    <scope>NUCLEOTIDE SEQUENCE</scope>
    <source>
        <tissue evidence="3">Salivary glands</tissue>
    </source>
</reference>
<proteinExistence type="evidence at transcript level"/>
<keyword evidence="2" id="KW-0472">Membrane</keyword>
<dbReference type="GO" id="GO:0016491">
    <property type="term" value="F:oxidoreductase activity"/>
    <property type="evidence" value="ECO:0007669"/>
    <property type="project" value="UniProtKB-KW"/>
</dbReference>
<organism evidence="3">
    <name type="scientific">Corethrella appendiculata</name>
    <dbReference type="NCBI Taxonomy" id="1370023"/>
    <lineage>
        <taxon>Eukaryota</taxon>
        <taxon>Metazoa</taxon>
        <taxon>Ecdysozoa</taxon>
        <taxon>Arthropoda</taxon>
        <taxon>Hexapoda</taxon>
        <taxon>Insecta</taxon>
        <taxon>Pterygota</taxon>
        <taxon>Neoptera</taxon>
        <taxon>Endopterygota</taxon>
        <taxon>Diptera</taxon>
        <taxon>Nematocera</taxon>
        <taxon>Culicoidea</taxon>
        <taxon>Chaoboridae</taxon>
        <taxon>Corethrella</taxon>
    </lineage>
</organism>
<feature type="transmembrane region" description="Helical" evidence="2">
    <location>
        <begin position="12"/>
        <end position="29"/>
    </location>
</feature>
<dbReference type="Pfam" id="PF00106">
    <property type="entry name" value="adh_short"/>
    <property type="match status" value="1"/>
</dbReference>
<evidence type="ECO:0000256" key="2">
    <source>
        <dbReference type="SAM" id="Phobius"/>
    </source>
</evidence>
<accession>U5EY50</accession>
<sequence>MDKKLNESWNIAGIVVFSIIGIVIVIYFTRKYFQGGYFRKCARADAKTVIITGVNSCIGKRLATEMAQRGATVYITCKDEEEMERVKQRILDRSGSQNVFGIQLDLSSFDSIRKFAKKFLESEKRLHILINNENVVMVPKQLTKDGFESHLGINHLGPFLLTNLLLNILMKTTAPSRIVNITSLSYKWAILNKDDLNSENFYHKWKAYGQSKLCNILFTRHLARKIKDKNVTTYVVNPGIVASEFENYFRSYFNSYIYSFLVFLAKPFLWLFLKSDESASQSVLFAALDPALKTENGKFYSDCKEVELMEHARSIETAEWLWKTSEKLTGLRKSA</sequence>
<dbReference type="AlphaFoldDB" id="U5EY50"/>
<dbReference type="CDD" id="cd05327">
    <property type="entry name" value="retinol-DH_like_SDR_c_like"/>
    <property type="match status" value="1"/>
</dbReference>
<dbReference type="Gene3D" id="3.40.50.720">
    <property type="entry name" value="NAD(P)-binding Rossmann-like Domain"/>
    <property type="match status" value="1"/>
</dbReference>
<keyword evidence="2" id="KW-0812">Transmembrane</keyword>
<dbReference type="InterPro" id="IPR036291">
    <property type="entry name" value="NAD(P)-bd_dom_sf"/>
</dbReference>
<keyword evidence="1" id="KW-0560">Oxidoreductase</keyword>
<dbReference type="InterPro" id="IPR002347">
    <property type="entry name" value="SDR_fam"/>
</dbReference>
<dbReference type="EMBL" id="GANO01000595">
    <property type="protein sequence ID" value="JAB59276.1"/>
    <property type="molecule type" value="mRNA"/>
</dbReference>
<evidence type="ECO:0000256" key="1">
    <source>
        <dbReference type="ARBA" id="ARBA00023002"/>
    </source>
</evidence>
<protein>
    <submittedName>
        <fullName evidence="3">Putative dehydrogenase with different specificities related to short-chain alcohol dehydrogenase</fullName>
    </submittedName>
</protein>
<dbReference type="PANTHER" id="PTHR43157:SF31">
    <property type="entry name" value="PHOSPHATIDYLINOSITOL-GLYCAN BIOSYNTHESIS CLASS F PROTEIN"/>
    <property type="match status" value="1"/>
</dbReference>
<dbReference type="SUPFAM" id="SSF51735">
    <property type="entry name" value="NAD(P)-binding Rossmann-fold domains"/>
    <property type="match status" value="1"/>
</dbReference>